<sequence>MNRQNTRKTRKTLGIIGFGAFGQLIGLHLHAYFELIAYDPSPIPADVAAEFGVSSGPLNVVSQSDIVVIASPVATFERVVTSIAAVCRPGAIIVDVGSVKTQPSEIMKRLLPDDVNIIATHPLFGPQSAKDGVRGLKIAICPIQGKLHSRFAAFLRKELGLEVIITTPDEHDRDAAIVQGLTHLIAKVLLSMEPLPSRMTTKSFDLLSEGISMVQNDAPEVFEAIEKANPYAEDVRRRFFNLAAKLNAELEE</sequence>
<evidence type="ECO:0000256" key="2">
    <source>
        <dbReference type="SAM" id="Phobius"/>
    </source>
</evidence>
<feature type="transmembrane region" description="Helical" evidence="2">
    <location>
        <begin position="12"/>
        <end position="33"/>
    </location>
</feature>
<dbReference type="GO" id="GO:0004665">
    <property type="term" value="F:prephenate dehydrogenase (NADP+) activity"/>
    <property type="evidence" value="ECO:0007669"/>
    <property type="project" value="InterPro"/>
</dbReference>
<keyword evidence="2" id="KW-0812">Transmembrane</keyword>
<name>A0A1I7C154_9RHOB</name>
<dbReference type="RefSeq" id="WP_027262808.1">
    <property type="nucleotide sequence ID" value="NZ_FPAW01000013.1"/>
</dbReference>
<evidence type="ECO:0000256" key="1">
    <source>
        <dbReference type="ARBA" id="ARBA00023002"/>
    </source>
</evidence>
<dbReference type="GO" id="GO:0006571">
    <property type="term" value="P:tyrosine biosynthetic process"/>
    <property type="evidence" value="ECO:0007669"/>
    <property type="project" value="InterPro"/>
</dbReference>
<dbReference type="GO" id="GO:0070403">
    <property type="term" value="F:NAD+ binding"/>
    <property type="evidence" value="ECO:0007669"/>
    <property type="project" value="InterPro"/>
</dbReference>
<dbReference type="STRING" id="999627.SAMN05216236_11395"/>
<evidence type="ECO:0000313" key="5">
    <source>
        <dbReference type="Proteomes" id="UP000182466"/>
    </source>
</evidence>
<dbReference type="EMBL" id="FPAW01000013">
    <property type="protein sequence ID" value="SFT93144.1"/>
    <property type="molecule type" value="Genomic_DNA"/>
</dbReference>
<feature type="domain" description="Prephenate/arogenate dehydrogenase" evidence="3">
    <location>
        <begin position="11"/>
        <end position="252"/>
    </location>
</feature>
<organism evidence="4 5">
    <name type="scientific">Sedimentitalea nanhaiensis</name>
    <dbReference type="NCBI Taxonomy" id="999627"/>
    <lineage>
        <taxon>Bacteria</taxon>
        <taxon>Pseudomonadati</taxon>
        <taxon>Pseudomonadota</taxon>
        <taxon>Alphaproteobacteria</taxon>
        <taxon>Rhodobacterales</taxon>
        <taxon>Paracoccaceae</taxon>
        <taxon>Sedimentitalea</taxon>
    </lineage>
</organism>
<reference evidence="4 5" key="1">
    <citation type="submission" date="2016-10" db="EMBL/GenBank/DDBJ databases">
        <authorList>
            <person name="de Groot N.N."/>
        </authorList>
    </citation>
    <scope>NUCLEOTIDE SEQUENCE [LARGE SCALE GENOMIC DNA]</scope>
    <source>
        <strain evidence="4 5">CGMCC 1.10959</strain>
    </source>
</reference>
<evidence type="ECO:0000259" key="3">
    <source>
        <dbReference type="PROSITE" id="PS51176"/>
    </source>
</evidence>
<dbReference type="InterPro" id="IPR036291">
    <property type="entry name" value="NAD(P)-bd_dom_sf"/>
</dbReference>
<evidence type="ECO:0000313" key="4">
    <source>
        <dbReference type="EMBL" id="SFT93144.1"/>
    </source>
</evidence>
<keyword evidence="1" id="KW-0560">Oxidoreductase</keyword>
<gene>
    <name evidence="4" type="ORF">SAMN05216236_11395</name>
</gene>
<dbReference type="SUPFAM" id="SSF51735">
    <property type="entry name" value="NAD(P)-binding Rossmann-fold domains"/>
    <property type="match status" value="1"/>
</dbReference>
<dbReference type="InterPro" id="IPR046826">
    <property type="entry name" value="PDH_N"/>
</dbReference>
<accession>A0A1I7C154</accession>
<dbReference type="SUPFAM" id="SSF48179">
    <property type="entry name" value="6-phosphogluconate dehydrogenase C-terminal domain-like"/>
    <property type="match status" value="1"/>
</dbReference>
<dbReference type="Pfam" id="PF20463">
    <property type="entry name" value="PDH_C"/>
    <property type="match status" value="1"/>
</dbReference>
<dbReference type="GO" id="GO:0008977">
    <property type="term" value="F:prephenate dehydrogenase (NAD+) activity"/>
    <property type="evidence" value="ECO:0007669"/>
    <property type="project" value="InterPro"/>
</dbReference>
<protein>
    <submittedName>
        <fullName evidence="4">Prephenate dehydrogenase</fullName>
    </submittedName>
</protein>
<keyword evidence="2" id="KW-1133">Transmembrane helix</keyword>
<dbReference type="Gene3D" id="3.40.50.720">
    <property type="entry name" value="NAD(P)-binding Rossmann-like Domain"/>
    <property type="match status" value="1"/>
</dbReference>
<keyword evidence="5" id="KW-1185">Reference proteome</keyword>
<dbReference type="Pfam" id="PF02153">
    <property type="entry name" value="PDH_N"/>
    <property type="match status" value="1"/>
</dbReference>
<dbReference type="OrthoDB" id="9800497at2"/>
<dbReference type="InterPro" id="IPR008927">
    <property type="entry name" value="6-PGluconate_DH-like_C_sf"/>
</dbReference>
<dbReference type="AlphaFoldDB" id="A0A1I7C154"/>
<dbReference type="InterPro" id="IPR050812">
    <property type="entry name" value="Preph/Arog_dehydrog"/>
</dbReference>
<dbReference type="InterPro" id="IPR003099">
    <property type="entry name" value="Prephen_DH"/>
</dbReference>
<dbReference type="PANTHER" id="PTHR21363:SF0">
    <property type="entry name" value="PREPHENATE DEHYDROGENASE [NADP(+)]"/>
    <property type="match status" value="1"/>
</dbReference>
<dbReference type="PANTHER" id="PTHR21363">
    <property type="entry name" value="PREPHENATE DEHYDROGENASE"/>
    <property type="match status" value="1"/>
</dbReference>
<proteinExistence type="predicted"/>
<keyword evidence="2" id="KW-0472">Membrane</keyword>
<dbReference type="InterPro" id="IPR046825">
    <property type="entry name" value="PDH_C"/>
</dbReference>
<dbReference type="PROSITE" id="PS51176">
    <property type="entry name" value="PDH_ADH"/>
    <property type="match status" value="1"/>
</dbReference>
<dbReference type="Proteomes" id="UP000182466">
    <property type="component" value="Unassembled WGS sequence"/>
</dbReference>